<dbReference type="Pfam" id="PF01797">
    <property type="entry name" value="Y1_Tnp"/>
    <property type="match status" value="1"/>
</dbReference>
<dbReference type="EMBL" id="AP014545">
    <property type="protein sequence ID" value="BBB25464.1"/>
    <property type="molecule type" value="Genomic_DNA"/>
</dbReference>
<keyword evidence="3" id="KW-1185">Reference proteome</keyword>
<organism evidence="2 3">
    <name type="scientific">Amphritea japonica ATCC BAA-1530</name>
    <dbReference type="NCBI Taxonomy" id="1278309"/>
    <lineage>
        <taxon>Bacteria</taxon>
        <taxon>Pseudomonadati</taxon>
        <taxon>Pseudomonadota</taxon>
        <taxon>Gammaproteobacteria</taxon>
        <taxon>Oceanospirillales</taxon>
        <taxon>Oceanospirillaceae</taxon>
        <taxon>Amphritea</taxon>
    </lineage>
</organism>
<name>A0A7R6P3X0_9GAMM</name>
<dbReference type="KEGG" id="ajp:AMJAP_0867"/>
<dbReference type="InterPro" id="IPR002686">
    <property type="entry name" value="Transposase_17"/>
</dbReference>
<gene>
    <name evidence="2" type="ORF">AMJAP_0867</name>
</gene>
<dbReference type="InterPro" id="IPR052715">
    <property type="entry name" value="RAYT_transposase"/>
</dbReference>
<dbReference type="RefSeq" id="WP_019621878.1">
    <property type="nucleotide sequence ID" value="NZ_AP014545.1"/>
</dbReference>
<dbReference type="PANTHER" id="PTHR36966">
    <property type="entry name" value="REP-ASSOCIATED TYROSINE TRANSPOSASE"/>
    <property type="match status" value="1"/>
</dbReference>
<evidence type="ECO:0000259" key="1">
    <source>
        <dbReference type="SMART" id="SM01321"/>
    </source>
</evidence>
<accession>A0A7R6P3X0</accession>
<dbReference type="GO" id="GO:0004803">
    <property type="term" value="F:transposase activity"/>
    <property type="evidence" value="ECO:0007669"/>
    <property type="project" value="InterPro"/>
</dbReference>
<dbReference type="Proteomes" id="UP000595663">
    <property type="component" value="Chromosome"/>
</dbReference>
<dbReference type="AlphaFoldDB" id="A0A7R6P3X0"/>
<proteinExistence type="predicted"/>
<dbReference type="Gene3D" id="3.30.70.1290">
    <property type="entry name" value="Transposase IS200-like"/>
    <property type="match status" value="1"/>
</dbReference>
<reference evidence="2 3" key="1">
    <citation type="journal article" date="2008" name="Int. J. Syst. Evol. Microbiol.">
        <title>Amphritea japonica sp. nov. and Amphritea balenae sp. nov., isolated from the sediment adjacent to sperm whale carcasses off Kagoshima, Japan.</title>
        <authorList>
            <person name="Miyazaki M."/>
            <person name="Nogi Y."/>
            <person name="Fujiwara Y."/>
            <person name="Kawato M."/>
            <person name="Nagahama T."/>
            <person name="Kubokawa K."/>
            <person name="Horikoshi K."/>
        </authorList>
    </citation>
    <scope>NUCLEOTIDE SEQUENCE [LARGE SCALE GENOMIC DNA]</scope>
    <source>
        <strain evidence="2 3">ATCC BAA-1530</strain>
    </source>
</reference>
<evidence type="ECO:0000313" key="2">
    <source>
        <dbReference type="EMBL" id="BBB25464.1"/>
    </source>
</evidence>
<feature type="domain" description="Transposase IS200-like" evidence="1">
    <location>
        <begin position="15"/>
        <end position="127"/>
    </location>
</feature>
<dbReference type="OrthoDB" id="9794403at2"/>
<dbReference type="InterPro" id="IPR036515">
    <property type="entry name" value="Transposase_17_sf"/>
</dbReference>
<dbReference type="GO" id="GO:0043565">
    <property type="term" value="F:sequence-specific DNA binding"/>
    <property type="evidence" value="ECO:0007669"/>
    <property type="project" value="TreeGrafter"/>
</dbReference>
<dbReference type="SUPFAM" id="SSF143422">
    <property type="entry name" value="Transposase IS200-like"/>
    <property type="match status" value="1"/>
</dbReference>
<dbReference type="SMART" id="SM01321">
    <property type="entry name" value="Y1_Tnp"/>
    <property type="match status" value="1"/>
</dbReference>
<dbReference type="NCBIfam" id="NF047646">
    <property type="entry name" value="REP_Tyr_transpos"/>
    <property type="match status" value="1"/>
</dbReference>
<evidence type="ECO:0000313" key="3">
    <source>
        <dbReference type="Proteomes" id="UP000595663"/>
    </source>
</evidence>
<sequence length="148" mass="17134">MKGNSSALRKGRFSEAGRIYLVTFVTCQRNAIFDDFYLGRLLVDVIRKESQFTDTLAFVVMPDHVHWLVQLKFKSLSDTVKTVKSVSSRKIQKETGAQERVWQKGFHDHAIRRDENLAGVARYIVMNPVRAELVKSVREYSLWDAVWV</sequence>
<dbReference type="GO" id="GO:0006313">
    <property type="term" value="P:DNA transposition"/>
    <property type="evidence" value="ECO:0007669"/>
    <property type="project" value="InterPro"/>
</dbReference>
<dbReference type="PANTHER" id="PTHR36966:SF1">
    <property type="entry name" value="REP-ASSOCIATED TYROSINE TRANSPOSASE"/>
    <property type="match status" value="1"/>
</dbReference>
<protein>
    <recommendedName>
        <fullName evidence="1">Transposase IS200-like domain-containing protein</fullName>
    </recommendedName>
</protein>